<name>A0A5K3EGI0_MESCO</name>
<organism evidence="1">
    <name type="scientific">Mesocestoides corti</name>
    <name type="common">Flatworm</name>
    <dbReference type="NCBI Taxonomy" id="53468"/>
    <lineage>
        <taxon>Eukaryota</taxon>
        <taxon>Metazoa</taxon>
        <taxon>Spiralia</taxon>
        <taxon>Lophotrochozoa</taxon>
        <taxon>Platyhelminthes</taxon>
        <taxon>Cestoda</taxon>
        <taxon>Eucestoda</taxon>
        <taxon>Cyclophyllidea</taxon>
        <taxon>Mesocestoididae</taxon>
        <taxon>Mesocestoides</taxon>
    </lineage>
</organism>
<reference evidence="1" key="1">
    <citation type="submission" date="2019-11" db="UniProtKB">
        <authorList>
            <consortium name="WormBaseParasite"/>
        </authorList>
    </citation>
    <scope>IDENTIFICATION</scope>
</reference>
<protein>
    <submittedName>
        <fullName evidence="1">Uncharacterized protein</fullName>
    </submittedName>
</protein>
<dbReference type="WBParaSite" id="MCU_000116-RA">
    <property type="protein sequence ID" value="MCU_000116-RA"/>
    <property type="gene ID" value="MCU_000116"/>
</dbReference>
<accession>A0A5K3EGI0</accession>
<proteinExistence type="predicted"/>
<evidence type="ECO:0000313" key="1">
    <source>
        <dbReference type="WBParaSite" id="MCU_000116-RA"/>
    </source>
</evidence>
<sequence>MDTLASSSEEALRLSIHPIWLQAHPSCHPHSHWCLETCRDGILCPRFQLPRIWLMSKLDTVLIKSMKMKWNMRPNTRN</sequence>
<dbReference type="AlphaFoldDB" id="A0A5K3EGI0"/>